<evidence type="ECO:0000256" key="1">
    <source>
        <dbReference type="SAM" id="MobiDB-lite"/>
    </source>
</evidence>
<dbReference type="Proteomes" id="UP001054837">
    <property type="component" value="Unassembled WGS sequence"/>
</dbReference>
<name>A0AAV4T6D1_9ARAC</name>
<keyword evidence="3" id="KW-1185">Reference proteome</keyword>
<sequence>MFISKGTTERSTIVTLRWPGQSFLHPGLHRRGVDHESKRQVFRIVLLHHLPLAFVPSCLLRKMSRQKHSPRYDPELTPSGSSTSHKNSDHPRFSWEIREPWWVIDKLLPITLSDFDGLCAVGGKCFQYC</sequence>
<organism evidence="2 3">
    <name type="scientific">Caerostris darwini</name>
    <dbReference type="NCBI Taxonomy" id="1538125"/>
    <lineage>
        <taxon>Eukaryota</taxon>
        <taxon>Metazoa</taxon>
        <taxon>Ecdysozoa</taxon>
        <taxon>Arthropoda</taxon>
        <taxon>Chelicerata</taxon>
        <taxon>Arachnida</taxon>
        <taxon>Araneae</taxon>
        <taxon>Araneomorphae</taxon>
        <taxon>Entelegynae</taxon>
        <taxon>Araneoidea</taxon>
        <taxon>Araneidae</taxon>
        <taxon>Caerostris</taxon>
    </lineage>
</organism>
<feature type="region of interest" description="Disordered" evidence="1">
    <location>
        <begin position="65"/>
        <end position="91"/>
    </location>
</feature>
<protein>
    <submittedName>
        <fullName evidence="2">Uncharacterized protein</fullName>
    </submittedName>
</protein>
<reference evidence="2 3" key="1">
    <citation type="submission" date="2021-06" db="EMBL/GenBank/DDBJ databases">
        <title>Caerostris darwini draft genome.</title>
        <authorList>
            <person name="Kono N."/>
            <person name="Arakawa K."/>
        </authorList>
    </citation>
    <scope>NUCLEOTIDE SEQUENCE [LARGE SCALE GENOMIC DNA]</scope>
</reference>
<proteinExistence type="predicted"/>
<evidence type="ECO:0000313" key="3">
    <source>
        <dbReference type="Proteomes" id="UP001054837"/>
    </source>
</evidence>
<dbReference type="EMBL" id="BPLQ01009118">
    <property type="protein sequence ID" value="GIY41850.1"/>
    <property type="molecule type" value="Genomic_DNA"/>
</dbReference>
<accession>A0AAV4T6D1</accession>
<comment type="caution">
    <text evidence="2">The sequence shown here is derived from an EMBL/GenBank/DDBJ whole genome shotgun (WGS) entry which is preliminary data.</text>
</comment>
<dbReference type="AlphaFoldDB" id="A0AAV4T6D1"/>
<evidence type="ECO:0000313" key="2">
    <source>
        <dbReference type="EMBL" id="GIY41850.1"/>
    </source>
</evidence>
<gene>
    <name evidence="2" type="ORF">CDAR_484161</name>
</gene>